<dbReference type="Pfam" id="PF01498">
    <property type="entry name" value="HTH_Tnp_Tc3_2"/>
    <property type="match status" value="1"/>
</dbReference>
<feature type="domain" description="Tc1-like transposase DDE" evidence="2">
    <location>
        <begin position="156"/>
        <end position="265"/>
    </location>
</feature>
<evidence type="ECO:0000259" key="2">
    <source>
        <dbReference type="Pfam" id="PF13358"/>
    </source>
</evidence>
<dbReference type="GO" id="GO:0006313">
    <property type="term" value="P:DNA transposition"/>
    <property type="evidence" value="ECO:0007669"/>
    <property type="project" value="InterPro"/>
</dbReference>
<gene>
    <name evidence="3" type="ORF">TNCV_1330501</name>
</gene>
<proteinExistence type="predicted"/>
<organism evidence="3 4">
    <name type="scientific">Trichonephila clavipes</name>
    <name type="common">Golden silk orbweaver</name>
    <name type="synonym">Nephila clavipes</name>
    <dbReference type="NCBI Taxonomy" id="2585209"/>
    <lineage>
        <taxon>Eukaryota</taxon>
        <taxon>Metazoa</taxon>
        <taxon>Ecdysozoa</taxon>
        <taxon>Arthropoda</taxon>
        <taxon>Chelicerata</taxon>
        <taxon>Arachnida</taxon>
        <taxon>Araneae</taxon>
        <taxon>Araneomorphae</taxon>
        <taxon>Entelegynae</taxon>
        <taxon>Araneoidea</taxon>
        <taxon>Nephilidae</taxon>
        <taxon>Trichonephila</taxon>
    </lineage>
</organism>
<accession>A0A8X6R349</accession>
<dbReference type="InterPro" id="IPR002492">
    <property type="entry name" value="Transposase_Tc1-like"/>
</dbReference>
<dbReference type="InterPro" id="IPR036397">
    <property type="entry name" value="RNaseH_sf"/>
</dbReference>
<dbReference type="InterPro" id="IPR038717">
    <property type="entry name" value="Tc1-like_DDE_dom"/>
</dbReference>
<dbReference type="Gene3D" id="3.30.420.10">
    <property type="entry name" value="Ribonuclease H-like superfamily/Ribonuclease H"/>
    <property type="match status" value="1"/>
</dbReference>
<evidence type="ECO:0000313" key="3">
    <source>
        <dbReference type="EMBL" id="GFX87518.1"/>
    </source>
</evidence>
<comment type="caution">
    <text evidence="3">The sequence shown here is derived from an EMBL/GenBank/DDBJ whole genome shotgun (WGS) entry which is preliminary data.</text>
</comment>
<dbReference type="PANTHER" id="PTHR23022:SF119">
    <property type="entry name" value="TC1-LIKE TRANSPOSASE DDE DOMAIN-CONTAINING PROTEIN"/>
    <property type="match status" value="1"/>
</dbReference>
<feature type="domain" description="Transposase Tc1-like" evidence="1">
    <location>
        <begin position="61"/>
        <end position="115"/>
    </location>
</feature>
<keyword evidence="4" id="KW-1185">Reference proteome</keyword>
<protein>
    <submittedName>
        <fullName evidence="3">Transposable element Tcb1 transposase</fullName>
    </submittedName>
</protein>
<sequence>MAKFLYLPENKRYKTIHLKEEDYFMRQIAAKVPCGLSTVVRTLKRFPETNFVADRGKLNSSQILKQWTLTSNVSVCPSTVRGRLLEIGLRGCKERPKPLLTEFQRKRRLTWAREHSLWTMSQFCISGNQSSAYVRRRTHEEFSSQCLKPTVKYPIKVMVWGCMSSHGVGRLDIVSGTVKAMDYIEVLQNKLLPTARDLLGNQSWIFQDDNAPCHRAKIVQKWLEDHTVNRMNWPGQSPDLNPIESLWFKIGYEISKKKPSNKRELIEALIFSFKHIVTKDLLLKLVHSMPKRCRVVIKANGWPIKYLFSNM</sequence>
<reference evidence="3" key="1">
    <citation type="submission" date="2020-08" db="EMBL/GenBank/DDBJ databases">
        <title>Multicomponent nature underlies the extraordinary mechanical properties of spider dragline silk.</title>
        <authorList>
            <person name="Kono N."/>
            <person name="Nakamura H."/>
            <person name="Mori M."/>
            <person name="Yoshida Y."/>
            <person name="Ohtoshi R."/>
            <person name="Malay A.D."/>
            <person name="Moran D.A.P."/>
            <person name="Tomita M."/>
            <person name="Numata K."/>
            <person name="Arakawa K."/>
        </authorList>
    </citation>
    <scope>NUCLEOTIDE SEQUENCE</scope>
</reference>
<dbReference type="EMBL" id="BMAU01021035">
    <property type="protein sequence ID" value="GFX87518.1"/>
    <property type="molecule type" value="Genomic_DNA"/>
</dbReference>
<dbReference type="GO" id="GO:0003677">
    <property type="term" value="F:DNA binding"/>
    <property type="evidence" value="ECO:0007669"/>
    <property type="project" value="InterPro"/>
</dbReference>
<dbReference type="Proteomes" id="UP000887159">
    <property type="component" value="Unassembled WGS sequence"/>
</dbReference>
<evidence type="ECO:0000313" key="4">
    <source>
        <dbReference type="Proteomes" id="UP000887159"/>
    </source>
</evidence>
<dbReference type="InterPro" id="IPR052338">
    <property type="entry name" value="Transposase_5"/>
</dbReference>
<dbReference type="GO" id="GO:0015074">
    <property type="term" value="P:DNA integration"/>
    <property type="evidence" value="ECO:0007669"/>
    <property type="project" value="InterPro"/>
</dbReference>
<dbReference type="Pfam" id="PF13358">
    <property type="entry name" value="DDE_3"/>
    <property type="match status" value="1"/>
</dbReference>
<dbReference type="AlphaFoldDB" id="A0A8X6R349"/>
<dbReference type="PANTHER" id="PTHR23022">
    <property type="entry name" value="TRANSPOSABLE ELEMENT-RELATED"/>
    <property type="match status" value="1"/>
</dbReference>
<evidence type="ECO:0000259" key="1">
    <source>
        <dbReference type="Pfam" id="PF01498"/>
    </source>
</evidence>
<name>A0A8X6R349_TRICX</name>